<comment type="caution">
    <text evidence="3">The sequence shown here is derived from an EMBL/GenBank/DDBJ whole genome shotgun (WGS) entry which is preliminary data.</text>
</comment>
<dbReference type="PROSITE" id="PS51257">
    <property type="entry name" value="PROKAR_LIPOPROTEIN"/>
    <property type="match status" value="1"/>
</dbReference>
<sequence length="169" mass="18018">MKLITTLFATILLVSTSSCGFFGKDQPAGEGAATTEPVSLTVTEAARAVAGYVSMIVGRPIDPDPAFAALHGCRTNAGMMPDGPPWRVYRQASIPDPAPELVQAALTRIDTLLDQGFQPIPWTRPEPEPPHNKAYEDSRGYSVSVQAEISPASTYRLDVSATSPCANED</sequence>
<protein>
    <recommendedName>
        <fullName evidence="5">Lipoprotein</fullName>
    </recommendedName>
</protein>
<dbReference type="OrthoDB" id="4733175at2"/>
<evidence type="ECO:0008006" key="5">
    <source>
        <dbReference type="Google" id="ProtNLM"/>
    </source>
</evidence>
<evidence type="ECO:0000256" key="1">
    <source>
        <dbReference type="SAM" id="MobiDB-lite"/>
    </source>
</evidence>
<evidence type="ECO:0000313" key="3">
    <source>
        <dbReference type="EMBL" id="OBB91167.1"/>
    </source>
</evidence>
<feature type="chain" id="PRO_5008300492" description="Lipoprotein" evidence="2">
    <location>
        <begin position="21"/>
        <end position="169"/>
    </location>
</feature>
<dbReference type="Proteomes" id="UP000094008">
    <property type="component" value="Unassembled WGS sequence"/>
</dbReference>
<reference evidence="4" key="1">
    <citation type="submission" date="2016-06" db="EMBL/GenBank/DDBJ databases">
        <authorList>
            <person name="Sutton G."/>
            <person name="Brinkac L."/>
            <person name="Sanka R."/>
            <person name="Adams M."/>
            <person name="Lau E."/>
            <person name="Mehaffy C."/>
            <person name="Tameris M."/>
            <person name="Hatherill M."/>
            <person name="Hanekom W."/>
            <person name="Mahomed H."/>
            <person name="Mcshane H."/>
        </authorList>
    </citation>
    <scope>NUCLEOTIDE SEQUENCE [LARGE SCALE GENOMIC DNA]</scope>
    <source>
        <strain evidence="4">852002-10433_SCH5171157</strain>
    </source>
</reference>
<name>A0A1A0W5N0_MYCPR</name>
<proteinExistence type="predicted"/>
<keyword evidence="2" id="KW-0732">Signal</keyword>
<dbReference type="AlphaFoldDB" id="A0A1A0W5N0"/>
<organism evidence="3 4">
    <name type="scientific">Mycolicibacterium peregrinum</name>
    <name type="common">Mycobacterium peregrinum</name>
    <dbReference type="NCBI Taxonomy" id="43304"/>
    <lineage>
        <taxon>Bacteria</taxon>
        <taxon>Bacillati</taxon>
        <taxon>Actinomycetota</taxon>
        <taxon>Actinomycetes</taxon>
        <taxon>Mycobacteriales</taxon>
        <taxon>Mycobacteriaceae</taxon>
        <taxon>Mycolicibacterium</taxon>
    </lineage>
</organism>
<evidence type="ECO:0000256" key="2">
    <source>
        <dbReference type="SAM" id="SignalP"/>
    </source>
</evidence>
<dbReference type="RefSeq" id="WP_064882127.1">
    <property type="nucleotide sequence ID" value="NZ_LZSY01000087.1"/>
</dbReference>
<evidence type="ECO:0000313" key="4">
    <source>
        <dbReference type="Proteomes" id="UP000094008"/>
    </source>
</evidence>
<feature type="compositionally biased region" description="Basic and acidic residues" evidence="1">
    <location>
        <begin position="125"/>
        <end position="139"/>
    </location>
</feature>
<dbReference type="EMBL" id="LZSY01000087">
    <property type="protein sequence ID" value="OBB91167.1"/>
    <property type="molecule type" value="Genomic_DNA"/>
</dbReference>
<feature type="signal peptide" evidence="2">
    <location>
        <begin position="1"/>
        <end position="20"/>
    </location>
</feature>
<gene>
    <name evidence="3" type="ORF">A5779_24770</name>
</gene>
<feature type="region of interest" description="Disordered" evidence="1">
    <location>
        <begin position="117"/>
        <end position="142"/>
    </location>
</feature>
<accession>A0A1A0W5N0</accession>